<dbReference type="AlphaFoldDB" id="A0A1F7F5W2"/>
<organism evidence="2 3">
    <name type="scientific">Candidatus Raymondbacteria bacterium RIFOXYD12_FULL_49_13</name>
    <dbReference type="NCBI Taxonomy" id="1817890"/>
    <lineage>
        <taxon>Bacteria</taxon>
        <taxon>Raymondiibacteriota</taxon>
    </lineage>
</organism>
<gene>
    <name evidence="2" type="ORF">A2519_05540</name>
</gene>
<protein>
    <submittedName>
        <fullName evidence="2">Flagellar hook-associated protein 3</fullName>
    </submittedName>
</protein>
<dbReference type="NCBIfam" id="TIGR02550">
    <property type="entry name" value="flagell_flgL"/>
    <property type="match status" value="1"/>
</dbReference>
<dbReference type="PANTHER" id="PTHR42792">
    <property type="entry name" value="FLAGELLIN"/>
    <property type="match status" value="1"/>
</dbReference>
<dbReference type="GO" id="GO:0071973">
    <property type="term" value="P:bacterial-type flagellum-dependent cell motility"/>
    <property type="evidence" value="ECO:0007669"/>
    <property type="project" value="InterPro"/>
</dbReference>
<reference evidence="2 3" key="1">
    <citation type="journal article" date="2016" name="Nat. Commun.">
        <title>Thousands of microbial genomes shed light on interconnected biogeochemical processes in an aquifer system.</title>
        <authorList>
            <person name="Anantharaman K."/>
            <person name="Brown C.T."/>
            <person name="Hug L.A."/>
            <person name="Sharon I."/>
            <person name="Castelle C.J."/>
            <person name="Probst A.J."/>
            <person name="Thomas B.C."/>
            <person name="Singh A."/>
            <person name="Wilkins M.J."/>
            <person name="Karaoz U."/>
            <person name="Brodie E.L."/>
            <person name="Williams K.H."/>
            <person name="Hubbard S.S."/>
            <person name="Banfield J.F."/>
        </authorList>
    </citation>
    <scope>NUCLEOTIDE SEQUENCE [LARGE SCALE GENOMIC DNA]</scope>
</reference>
<evidence type="ECO:0000313" key="3">
    <source>
        <dbReference type="Proteomes" id="UP000179243"/>
    </source>
</evidence>
<dbReference type="Proteomes" id="UP000179243">
    <property type="component" value="Unassembled WGS sequence"/>
</dbReference>
<keyword evidence="2" id="KW-0282">Flagellum</keyword>
<name>A0A1F7F5W2_UNCRA</name>
<evidence type="ECO:0000313" key="2">
    <source>
        <dbReference type="EMBL" id="OGK01906.1"/>
    </source>
</evidence>
<dbReference type="EMBL" id="MFYX01000116">
    <property type="protein sequence ID" value="OGK01906.1"/>
    <property type="molecule type" value="Genomic_DNA"/>
</dbReference>
<sequence length="394" mass="43872">MMRVTFTQINDNVQRNLASNYAQLAKLQEQLSSGRRLNRPSDDPIDMKNNVNLKAELAQGTQYHRNIEDGLAWMNMTEVALTDMNELMQRLREQAVYAGNDTMTGTDRQYIAAEVEQLLRQVVSLTNSSYKGNFLFGGTNGDKQVYEYTTGTTFSFDNSTPATTLGAVGTTNTMVTYSNREYYQYQRLDPNTVSVVIDPAGAGTRAIEGQDFTVDYANGTITAIAGGQLDFTLAPPPPPTVAVTFSHYNKVNRENSSSIMREIEEGVSTRINISADEAFDDTQSGRELIGIILNFKDGLLKNNGTVINDSITEMDRIFENIRAAQSTNGARINRFELTRDRNESREIEVTRLQGELEDLDFAEAIMQFSMSENIYNASLRAGAKVILPTLGDFI</sequence>
<dbReference type="GO" id="GO:0009424">
    <property type="term" value="C:bacterial-type flagellum hook"/>
    <property type="evidence" value="ECO:0007669"/>
    <property type="project" value="InterPro"/>
</dbReference>
<accession>A0A1F7F5W2</accession>
<dbReference type="InterPro" id="IPR013384">
    <property type="entry name" value="Flagell_FlgL"/>
</dbReference>
<dbReference type="PANTHER" id="PTHR42792:SF1">
    <property type="entry name" value="FLAGELLAR HOOK-ASSOCIATED PROTEIN 3"/>
    <property type="match status" value="1"/>
</dbReference>
<dbReference type="GO" id="GO:0005198">
    <property type="term" value="F:structural molecule activity"/>
    <property type="evidence" value="ECO:0007669"/>
    <property type="project" value="InterPro"/>
</dbReference>
<dbReference type="Pfam" id="PF00669">
    <property type="entry name" value="Flagellin_N"/>
    <property type="match status" value="1"/>
</dbReference>
<proteinExistence type="predicted"/>
<dbReference type="InterPro" id="IPR001492">
    <property type="entry name" value="Flagellin"/>
</dbReference>
<dbReference type="InterPro" id="IPR001029">
    <property type="entry name" value="Flagellin_N"/>
</dbReference>
<keyword evidence="2" id="KW-0966">Cell projection</keyword>
<keyword evidence="2" id="KW-0969">Cilium</keyword>
<comment type="caution">
    <text evidence="2">The sequence shown here is derived from an EMBL/GenBank/DDBJ whole genome shotgun (WGS) entry which is preliminary data.</text>
</comment>
<dbReference type="SUPFAM" id="SSF64518">
    <property type="entry name" value="Phase 1 flagellin"/>
    <property type="match status" value="1"/>
</dbReference>
<evidence type="ECO:0000259" key="1">
    <source>
        <dbReference type="Pfam" id="PF00669"/>
    </source>
</evidence>
<feature type="domain" description="Flagellin N-terminal" evidence="1">
    <location>
        <begin position="11"/>
        <end position="140"/>
    </location>
</feature>
<dbReference type="Gene3D" id="1.20.1330.10">
    <property type="entry name" value="f41 fragment of flagellin, N-terminal domain"/>
    <property type="match status" value="1"/>
</dbReference>